<feature type="transmembrane region" description="Helical" evidence="1">
    <location>
        <begin position="20"/>
        <end position="39"/>
    </location>
</feature>
<keyword evidence="3" id="KW-1185">Reference proteome</keyword>
<dbReference type="OrthoDB" id="7574601at2"/>
<organism evidence="2 3">
    <name type="scientific">Marinicauda algicola</name>
    <dbReference type="NCBI Taxonomy" id="2029849"/>
    <lineage>
        <taxon>Bacteria</taxon>
        <taxon>Pseudomonadati</taxon>
        <taxon>Pseudomonadota</taxon>
        <taxon>Alphaproteobacteria</taxon>
        <taxon>Maricaulales</taxon>
        <taxon>Maricaulaceae</taxon>
        <taxon>Marinicauda</taxon>
    </lineage>
</organism>
<feature type="transmembrane region" description="Helical" evidence="1">
    <location>
        <begin position="93"/>
        <end position="115"/>
    </location>
</feature>
<reference evidence="2 3" key="1">
    <citation type="journal article" date="2017" name="Int. J. Syst. Evol. Microbiol.">
        <title>Marinicauda algicola sp. nov., isolated from a marine red alga Rhodosorus marinus.</title>
        <authorList>
            <person name="Jeong S.E."/>
            <person name="Jeon S.H."/>
            <person name="Chun B.H."/>
            <person name="Kim D.W."/>
            <person name="Jeon C.O."/>
        </authorList>
    </citation>
    <scope>NUCLEOTIDE SEQUENCE [LARGE SCALE GENOMIC DNA]</scope>
    <source>
        <strain evidence="2 3">JCM 31718</strain>
    </source>
</reference>
<dbReference type="Proteomes" id="UP000308054">
    <property type="component" value="Unassembled WGS sequence"/>
</dbReference>
<evidence type="ECO:0000256" key="1">
    <source>
        <dbReference type="SAM" id="Phobius"/>
    </source>
</evidence>
<protein>
    <submittedName>
        <fullName evidence="2">Uncharacterized protein</fullName>
    </submittedName>
</protein>
<evidence type="ECO:0000313" key="2">
    <source>
        <dbReference type="EMBL" id="TGY89190.1"/>
    </source>
</evidence>
<comment type="caution">
    <text evidence="2">The sequence shown here is derived from an EMBL/GenBank/DDBJ whole genome shotgun (WGS) entry which is preliminary data.</text>
</comment>
<accession>A0A4S2H0Y6</accession>
<name>A0A4S2H0Y6_9PROT</name>
<keyword evidence="1" id="KW-0812">Transmembrane</keyword>
<gene>
    <name evidence="2" type="ORF">E5163_08705</name>
</gene>
<feature type="transmembrane region" description="Helical" evidence="1">
    <location>
        <begin position="51"/>
        <end position="72"/>
    </location>
</feature>
<sequence>MSFYVRSRTGGLRSSGLLRLTTTLALAAYPAGGVLMIAGPASGLSEAASSLGGYALIALSLLCFALIAPSYFQRIAGEETRLLDERELDLRRRAYAFAYQAFTVLALLGVIYLAIATDTHPGRRIELWTPHAYEHWNTIFWGVMLYAFVLPTAWLSWAAPAPIGEDED</sequence>
<dbReference type="RefSeq" id="WP_135995730.1">
    <property type="nucleotide sequence ID" value="NZ_CP071057.1"/>
</dbReference>
<keyword evidence="1" id="KW-1133">Transmembrane helix</keyword>
<keyword evidence="1" id="KW-0472">Membrane</keyword>
<dbReference type="AlphaFoldDB" id="A0A4S2H0Y6"/>
<dbReference type="EMBL" id="SRXW01000002">
    <property type="protein sequence ID" value="TGY89190.1"/>
    <property type="molecule type" value="Genomic_DNA"/>
</dbReference>
<evidence type="ECO:0000313" key="3">
    <source>
        <dbReference type="Proteomes" id="UP000308054"/>
    </source>
</evidence>
<proteinExistence type="predicted"/>
<feature type="transmembrane region" description="Helical" evidence="1">
    <location>
        <begin position="135"/>
        <end position="155"/>
    </location>
</feature>